<dbReference type="AlphaFoldDB" id="A0A7J6WLY9"/>
<dbReference type="EMBL" id="JABWDY010013309">
    <property type="protein sequence ID" value="KAF5198374.1"/>
    <property type="molecule type" value="Genomic_DNA"/>
</dbReference>
<protein>
    <submittedName>
        <fullName evidence="1">Uncharacterized protein</fullName>
    </submittedName>
</protein>
<dbReference type="Proteomes" id="UP000554482">
    <property type="component" value="Unassembled WGS sequence"/>
</dbReference>
<evidence type="ECO:0000313" key="1">
    <source>
        <dbReference type="EMBL" id="KAF5198374.1"/>
    </source>
</evidence>
<reference evidence="1 2" key="1">
    <citation type="submission" date="2020-06" db="EMBL/GenBank/DDBJ databases">
        <title>Transcriptomic and genomic resources for Thalictrum thalictroides and T. hernandezii: Facilitating candidate gene discovery in an emerging model plant lineage.</title>
        <authorList>
            <person name="Arias T."/>
            <person name="Riano-Pachon D.M."/>
            <person name="Di Stilio V.S."/>
        </authorList>
    </citation>
    <scope>NUCLEOTIDE SEQUENCE [LARGE SCALE GENOMIC DNA]</scope>
    <source>
        <strain evidence="2">cv. WT478/WT964</strain>
        <tissue evidence="1">Leaves</tissue>
    </source>
</reference>
<comment type="caution">
    <text evidence="1">The sequence shown here is derived from an EMBL/GenBank/DDBJ whole genome shotgun (WGS) entry which is preliminary data.</text>
</comment>
<keyword evidence="2" id="KW-1185">Reference proteome</keyword>
<sequence length="114" mass="13254">VIPPLGGFESTNPSDIELLQVRFNSFYHVPYSLSVHNDENFLLEQEEQCLAYMDWQLWEASFMPVLSYLIYSFILKNGGISRWLFAITGIPLTGHFVCMLVNPESPMWLYRKVC</sequence>
<name>A0A7J6WLY9_THATH</name>
<proteinExistence type="predicted"/>
<feature type="non-terminal residue" evidence="1">
    <location>
        <position position="1"/>
    </location>
</feature>
<gene>
    <name evidence="1" type="ORF">FRX31_012039</name>
</gene>
<organism evidence="1 2">
    <name type="scientific">Thalictrum thalictroides</name>
    <name type="common">Rue-anemone</name>
    <name type="synonym">Anemone thalictroides</name>
    <dbReference type="NCBI Taxonomy" id="46969"/>
    <lineage>
        <taxon>Eukaryota</taxon>
        <taxon>Viridiplantae</taxon>
        <taxon>Streptophyta</taxon>
        <taxon>Embryophyta</taxon>
        <taxon>Tracheophyta</taxon>
        <taxon>Spermatophyta</taxon>
        <taxon>Magnoliopsida</taxon>
        <taxon>Ranunculales</taxon>
        <taxon>Ranunculaceae</taxon>
        <taxon>Thalictroideae</taxon>
        <taxon>Thalictrum</taxon>
    </lineage>
</organism>
<accession>A0A7J6WLY9</accession>
<evidence type="ECO:0000313" key="2">
    <source>
        <dbReference type="Proteomes" id="UP000554482"/>
    </source>
</evidence>